<dbReference type="AlphaFoldDB" id="A0A7W7WI72"/>
<organism evidence="1 2">
    <name type="scientific">Kitasatospora gansuensis</name>
    <dbReference type="NCBI Taxonomy" id="258050"/>
    <lineage>
        <taxon>Bacteria</taxon>
        <taxon>Bacillati</taxon>
        <taxon>Actinomycetota</taxon>
        <taxon>Actinomycetes</taxon>
        <taxon>Kitasatosporales</taxon>
        <taxon>Streptomycetaceae</taxon>
        <taxon>Kitasatospora</taxon>
    </lineage>
</organism>
<gene>
    <name evidence="1" type="ORF">F4556_003040</name>
</gene>
<keyword evidence="2" id="KW-1185">Reference proteome</keyword>
<name>A0A7W7WI72_9ACTN</name>
<accession>A0A7W7WI72</accession>
<comment type="caution">
    <text evidence="1">The sequence shown here is derived from an EMBL/GenBank/DDBJ whole genome shotgun (WGS) entry which is preliminary data.</text>
</comment>
<proteinExistence type="predicted"/>
<evidence type="ECO:0000313" key="2">
    <source>
        <dbReference type="Proteomes" id="UP000573327"/>
    </source>
</evidence>
<evidence type="ECO:0000313" key="1">
    <source>
        <dbReference type="EMBL" id="MBB4947505.1"/>
    </source>
</evidence>
<dbReference type="EMBL" id="JACHJR010000001">
    <property type="protein sequence ID" value="MBB4947505.1"/>
    <property type="molecule type" value="Genomic_DNA"/>
</dbReference>
<sequence length="272" mass="28347">MTTDTTHHLTDRHLIVLDSGRIGRNESIRAVLGEQPAALGTVTVLDTLSTAADPVLSRRAATHLGTLSPFVAEPLTVVAHCMDTALGCELAAALTAAGHGQLRMVLFAPAQADREILRGHAGELLGSLGLPSAEADAFLAGLWDGTVPTPEALRSTGSRLHALALAQAVEFELEAEEAEVFATELCERYQLWLGHLAGQVDHAVGAPGCPVDVIGDDPAAALAAATRIAAFGPARAHHAADPFDFAGPELRDLFHRILTLPAPGADATVRKA</sequence>
<dbReference type="Proteomes" id="UP000573327">
    <property type="component" value="Unassembled WGS sequence"/>
</dbReference>
<protein>
    <submittedName>
        <fullName evidence="1">Uncharacterized protein</fullName>
    </submittedName>
</protein>
<dbReference type="RefSeq" id="WP_184915565.1">
    <property type="nucleotide sequence ID" value="NZ_JACHJR010000001.1"/>
</dbReference>
<reference evidence="1 2" key="1">
    <citation type="submission" date="2020-08" db="EMBL/GenBank/DDBJ databases">
        <title>Sequencing the genomes of 1000 actinobacteria strains.</title>
        <authorList>
            <person name="Klenk H.-P."/>
        </authorList>
    </citation>
    <scope>NUCLEOTIDE SEQUENCE [LARGE SCALE GENOMIC DNA]</scope>
    <source>
        <strain evidence="1 2">DSM 44786</strain>
    </source>
</reference>